<dbReference type="GO" id="GO:0004843">
    <property type="term" value="F:cysteine-type deubiquitinase activity"/>
    <property type="evidence" value="ECO:0007669"/>
    <property type="project" value="UniProtKB-UniRule"/>
</dbReference>
<keyword evidence="7 9" id="KW-0788">Thiol protease</keyword>
<dbReference type="SUPFAM" id="SSF54001">
    <property type="entry name" value="Cysteine proteinases"/>
    <property type="match status" value="1"/>
</dbReference>
<feature type="domain" description="Ubiquitin-like" evidence="10">
    <location>
        <begin position="14"/>
        <end position="94"/>
    </location>
</feature>
<gene>
    <name evidence="12" type="ORF">J437_LFUL014224</name>
</gene>
<dbReference type="InterPro" id="IPR038765">
    <property type="entry name" value="Papain-like_cys_pep_sf"/>
</dbReference>
<dbReference type="Pfam" id="PF02338">
    <property type="entry name" value="OTU"/>
    <property type="match status" value="1"/>
</dbReference>
<dbReference type="OrthoDB" id="65596at2759"/>
<keyword evidence="13" id="KW-1185">Reference proteome</keyword>
<dbReference type="CDD" id="cd17059">
    <property type="entry name" value="Ubl_OTU1"/>
    <property type="match status" value="1"/>
</dbReference>
<dbReference type="InterPro" id="IPR048857">
    <property type="entry name" value="OTU1_Ubl"/>
</dbReference>
<evidence type="ECO:0000259" key="10">
    <source>
        <dbReference type="PROSITE" id="PS50053"/>
    </source>
</evidence>
<dbReference type="CDD" id="cd22745">
    <property type="entry name" value="OTU_OTU1"/>
    <property type="match status" value="1"/>
</dbReference>
<dbReference type="Gene3D" id="3.10.20.90">
    <property type="entry name" value="Phosphatidylinositol 3-kinase Catalytic Subunit, Chain A, domain 1"/>
    <property type="match status" value="1"/>
</dbReference>
<comment type="caution">
    <text evidence="12">The sequence shown here is derived from an EMBL/GenBank/DDBJ whole genome shotgun (WGS) entry which is preliminary data.</text>
</comment>
<evidence type="ECO:0000256" key="8">
    <source>
        <dbReference type="ARBA" id="ARBA00022833"/>
    </source>
</evidence>
<dbReference type="GO" id="GO:0005634">
    <property type="term" value="C:nucleus"/>
    <property type="evidence" value="ECO:0007669"/>
    <property type="project" value="TreeGrafter"/>
</dbReference>
<dbReference type="PROSITE" id="PS50053">
    <property type="entry name" value="UBIQUITIN_2"/>
    <property type="match status" value="1"/>
</dbReference>
<evidence type="ECO:0000256" key="7">
    <source>
        <dbReference type="ARBA" id="ARBA00022807"/>
    </source>
</evidence>
<dbReference type="PROSITE" id="PS50802">
    <property type="entry name" value="OTU"/>
    <property type="match status" value="1"/>
</dbReference>
<evidence type="ECO:0000313" key="12">
    <source>
        <dbReference type="EMBL" id="KAG8236728.1"/>
    </source>
</evidence>
<dbReference type="EC" id="3.4.19.12" evidence="9"/>
<dbReference type="InterPro" id="IPR029071">
    <property type="entry name" value="Ubiquitin-like_domsf"/>
</dbReference>
<keyword evidence="4" id="KW-0863">Zinc-finger</keyword>
<feature type="domain" description="OTU" evidence="11">
    <location>
        <begin position="125"/>
        <end position="249"/>
    </location>
</feature>
<dbReference type="GO" id="GO:0036503">
    <property type="term" value="P:ERAD pathway"/>
    <property type="evidence" value="ECO:0007669"/>
    <property type="project" value="TreeGrafter"/>
</dbReference>
<dbReference type="PANTHER" id="PTHR13312:SF0">
    <property type="entry name" value="UBIQUITIN THIOESTERASE OTU1"/>
    <property type="match status" value="1"/>
</dbReference>
<dbReference type="SUPFAM" id="SSF54236">
    <property type="entry name" value="Ubiquitin-like"/>
    <property type="match status" value="1"/>
</dbReference>
<keyword evidence="9" id="KW-0963">Cytoplasm</keyword>
<dbReference type="InterPro" id="IPR003323">
    <property type="entry name" value="OTU_dom"/>
</dbReference>
<sequence>MCKFFIKTFRMSSYILKLKSKTGQIVVRGLNGQSTIQDLKEKLASLTNISRERLHILYGYPPKPLTLNNDELTLGTSGLNSGELLIVEEKEPSALNALNSGAVLNDTSSVKPEEGISDIMPQGILLRKVVPADNSCLFTSIGYVLSGNINSDNGAVLREIIAASVAANPDEYSEAILGKPNAEYCEWIKRPKSWGGAIELAVLSKYYGIEIDVVDTSNCIINRFGEDQDYGQRVLLIFDGIHYDPLYLEPLEGEKVQTIFPISDDSILTQALALSEEAKSSRQFTDLARFTLKCMVCQVMLTGQVQAQQHAKETGHKNFGEVAS</sequence>
<dbReference type="InterPro" id="IPR000626">
    <property type="entry name" value="Ubiquitin-like_dom"/>
</dbReference>
<dbReference type="Pfam" id="PF24560">
    <property type="entry name" value="zf-C2H2_OTU1_C"/>
    <property type="match status" value="1"/>
</dbReference>
<comment type="subcellular location">
    <subcellularLocation>
        <location evidence="9">Cytoplasm</location>
    </subcellularLocation>
</comment>
<keyword evidence="6 9" id="KW-0378">Hydrolase</keyword>
<dbReference type="GO" id="GO:0008270">
    <property type="term" value="F:zinc ion binding"/>
    <property type="evidence" value="ECO:0007669"/>
    <property type="project" value="UniProtKB-KW"/>
</dbReference>
<evidence type="ECO:0000256" key="5">
    <source>
        <dbReference type="ARBA" id="ARBA00022786"/>
    </source>
</evidence>
<dbReference type="AlphaFoldDB" id="A0A8K0KR11"/>
<accession>A0A8K0KR11</accession>
<evidence type="ECO:0000256" key="4">
    <source>
        <dbReference type="ARBA" id="ARBA00022771"/>
    </source>
</evidence>
<protein>
    <recommendedName>
        <fullName evidence="9">Ubiquitin thioesterase OTU</fullName>
        <ecNumber evidence="9">3.4.19.12</ecNumber>
    </recommendedName>
</protein>
<dbReference type="EMBL" id="KZ309069">
    <property type="protein sequence ID" value="KAG8236728.1"/>
    <property type="molecule type" value="Genomic_DNA"/>
</dbReference>
<keyword evidence="5 9" id="KW-0833">Ubl conjugation pathway</keyword>
<evidence type="ECO:0000256" key="2">
    <source>
        <dbReference type="ARBA" id="ARBA00022670"/>
    </source>
</evidence>
<dbReference type="GO" id="GO:0030968">
    <property type="term" value="P:endoplasmic reticulum unfolded protein response"/>
    <property type="evidence" value="ECO:0007669"/>
    <property type="project" value="TreeGrafter"/>
</dbReference>
<reference evidence="12" key="2">
    <citation type="submission" date="2017-10" db="EMBL/GenBank/DDBJ databases">
        <title>Ladona fulva Genome sequencing and assembly.</title>
        <authorList>
            <person name="Murali S."/>
            <person name="Richards S."/>
            <person name="Bandaranaike D."/>
            <person name="Bellair M."/>
            <person name="Blankenburg K."/>
            <person name="Chao H."/>
            <person name="Dinh H."/>
            <person name="Doddapaneni H."/>
            <person name="Dugan-Rocha S."/>
            <person name="Elkadiri S."/>
            <person name="Gnanaolivu R."/>
            <person name="Hernandez B."/>
            <person name="Skinner E."/>
            <person name="Javaid M."/>
            <person name="Lee S."/>
            <person name="Li M."/>
            <person name="Ming W."/>
            <person name="Munidasa M."/>
            <person name="Muniz J."/>
            <person name="Nguyen L."/>
            <person name="Hughes D."/>
            <person name="Osuji N."/>
            <person name="Pu L.-L."/>
            <person name="Puazo M."/>
            <person name="Qu C."/>
            <person name="Quiroz J."/>
            <person name="Raj R."/>
            <person name="Weissenberger G."/>
            <person name="Xin Y."/>
            <person name="Zou X."/>
            <person name="Han Y."/>
            <person name="Worley K."/>
            <person name="Muzny D."/>
            <person name="Gibbs R."/>
        </authorList>
    </citation>
    <scope>NUCLEOTIDE SEQUENCE</scope>
    <source>
        <strain evidence="12">Sampled in the wild</strain>
    </source>
</reference>
<evidence type="ECO:0000256" key="3">
    <source>
        <dbReference type="ARBA" id="ARBA00022723"/>
    </source>
</evidence>
<dbReference type="PANTHER" id="PTHR13312">
    <property type="entry name" value="HIV-INDUCED PROTEIN-7-LIKE PROTEASE"/>
    <property type="match status" value="1"/>
</dbReference>
<evidence type="ECO:0000256" key="9">
    <source>
        <dbReference type="RuleBase" id="RU367104"/>
    </source>
</evidence>
<proteinExistence type="predicted"/>
<dbReference type="GO" id="GO:0016579">
    <property type="term" value="P:protein deubiquitination"/>
    <property type="evidence" value="ECO:0007669"/>
    <property type="project" value="TreeGrafter"/>
</dbReference>
<keyword evidence="8" id="KW-0862">Zinc</keyword>
<comment type="function">
    <text evidence="9">Hydrolase that can remove conjugated ubiquitin from proteins and may therefore play an important regulatory role at the level of protein turnover by preventing degradation.</text>
</comment>
<organism evidence="12 13">
    <name type="scientific">Ladona fulva</name>
    <name type="common">Scarce chaser dragonfly</name>
    <name type="synonym">Libellula fulva</name>
    <dbReference type="NCBI Taxonomy" id="123851"/>
    <lineage>
        <taxon>Eukaryota</taxon>
        <taxon>Metazoa</taxon>
        <taxon>Ecdysozoa</taxon>
        <taxon>Arthropoda</taxon>
        <taxon>Hexapoda</taxon>
        <taxon>Insecta</taxon>
        <taxon>Pterygota</taxon>
        <taxon>Palaeoptera</taxon>
        <taxon>Odonata</taxon>
        <taxon>Epiprocta</taxon>
        <taxon>Anisoptera</taxon>
        <taxon>Libelluloidea</taxon>
        <taxon>Libellulidae</taxon>
        <taxon>Ladona</taxon>
    </lineage>
</organism>
<dbReference type="InterPro" id="IPR057766">
    <property type="entry name" value="Znf-C2H2_OTU1-like_C"/>
</dbReference>
<name>A0A8K0KR11_LADFU</name>
<dbReference type="Pfam" id="PF21403">
    <property type="entry name" value="OTU1_UBXL"/>
    <property type="match status" value="1"/>
</dbReference>
<reference evidence="12" key="1">
    <citation type="submission" date="2013-04" db="EMBL/GenBank/DDBJ databases">
        <authorList>
            <person name="Qu J."/>
            <person name="Murali S.C."/>
            <person name="Bandaranaike D."/>
            <person name="Bellair M."/>
            <person name="Blankenburg K."/>
            <person name="Chao H."/>
            <person name="Dinh H."/>
            <person name="Doddapaneni H."/>
            <person name="Downs B."/>
            <person name="Dugan-Rocha S."/>
            <person name="Elkadiri S."/>
            <person name="Gnanaolivu R.D."/>
            <person name="Hernandez B."/>
            <person name="Javaid M."/>
            <person name="Jayaseelan J.C."/>
            <person name="Lee S."/>
            <person name="Li M."/>
            <person name="Ming W."/>
            <person name="Munidasa M."/>
            <person name="Muniz J."/>
            <person name="Nguyen L."/>
            <person name="Ongeri F."/>
            <person name="Osuji N."/>
            <person name="Pu L.-L."/>
            <person name="Puazo M."/>
            <person name="Qu C."/>
            <person name="Quiroz J."/>
            <person name="Raj R."/>
            <person name="Weissenberger G."/>
            <person name="Xin Y."/>
            <person name="Zou X."/>
            <person name="Han Y."/>
            <person name="Richards S."/>
            <person name="Worley K."/>
            <person name="Muzny D."/>
            <person name="Gibbs R."/>
        </authorList>
    </citation>
    <scope>NUCLEOTIDE SEQUENCE</scope>
    <source>
        <strain evidence="12">Sampled in the wild</strain>
    </source>
</reference>
<evidence type="ECO:0000256" key="1">
    <source>
        <dbReference type="ARBA" id="ARBA00000707"/>
    </source>
</evidence>
<dbReference type="Gene3D" id="3.90.70.80">
    <property type="match status" value="1"/>
</dbReference>
<dbReference type="FunFam" id="3.10.20.90:FF:000096">
    <property type="entry name" value="Ubiquitin thioesterase OTU1"/>
    <property type="match status" value="1"/>
</dbReference>
<dbReference type="Proteomes" id="UP000792457">
    <property type="component" value="Unassembled WGS sequence"/>
</dbReference>
<keyword evidence="3" id="KW-0479">Metal-binding</keyword>
<evidence type="ECO:0000256" key="6">
    <source>
        <dbReference type="ARBA" id="ARBA00022801"/>
    </source>
</evidence>
<dbReference type="GO" id="GO:0005829">
    <property type="term" value="C:cytosol"/>
    <property type="evidence" value="ECO:0007669"/>
    <property type="project" value="TreeGrafter"/>
</dbReference>
<keyword evidence="2" id="KW-0645">Protease</keyword>
<evidence type="ECO:0000313" key="13">
    <source>
        <dbReference type="Proteomes" id="UP000792457"/>
    </source>
</evidence>
<evidence type="ECO:0000259" key="11">
    <source>
        <dbReference type="PROSITE" id="PS50802"/>
    </source>
</evidence>
<comment type="catalytic activity">
    <reaction evidence="1 9">
        <text>Thiol-dependent hydrolysis of ester, thioester, amide, peptide and isopeptide bonds formed by the C-terminal Gly of ubiquitin (a 76-residue protein attached to proteins as an intracellular targeting signal).</text>
        <dbReference type="EC" id="3.4.19.12"/>
    </reaction>
</comment>